<dbReference type="KEGG" id="sub:SUB1597"/>
<evidence type="ECO:0000313" key="2">
    <source>
        <dbReference type="Proteomes" id="UP000000449"/>
    </source>
</evidence>
<proteinExistence type="predicted"/>
<dbReference type="HOGENOM" id="CLU_3376451_0_0_9"/>
<dbReference type="AlphaFoldDB" id="B9DVP1"/>
<sequence>MKLYLNENKINMTVIHVLERKNMIKQKNKNAQLL</sequence>
<name>B9DVP1_STRU0</name>
<reference evidence="2" key="1">
    <citation type="journal article" date="2009" name="BMC Genomics">
        <title>Evidence for niche adaptation in the genome of the bovine pathogen Streptococcus uberis.</title>
        <authorList>
            <person name="Ward P.N."/>
            <person name="Holden M.T.G."/>
            <person name="Leigh J.A."/>
            <person name="Lennard N."/>
            <person name="Bignell A."/>
            <person name="Barron A."/>
            <person name="Clark L."/>
            <person name="Quail M.A."/>
            <person name="Woodward J."/>
            <person name="Barrell B.G."/>
            <person name="Egan S.A."/>
            <person name="Field T.R."/>
            <person name="Maskell D."/>
            <person name="Kehoe M."/>
            <person name="Dowson C.G."/>
            <person name="Chanter N."/>
            <person name="Whatmore A.M."/>
            <person name="Bentley S.D."/>
            <person name="Parkhill J."/>
        </authorList>
    </citation>
    <scope>NUCLEOTIDE SEQUENCE [LARGE SCALE GENOMIC DNA]</scope>
    <source>
        <strain evidence="2">ATCC BAA-854 / 0140J</strain>
    </source>
</reference>
<dbReference type="STRING" id="218495.SUB1597"/>
<evidence type="ECO:0000313" key="1">
    <source>
        <dbReference type="EMBL" id="CAR43417.1"/>
    </source>
</evidence>
<organism evidence="1 2">
    <name type="scientific">Streptococcus uberis (strain ATCC BAA-854 / 0140J)</name>
    <dbReference type="NCBI Taxonomy" id="218495"/>
    <lineage>
        <taxon>Bacteria</taxon>
        <taxon>Bacillati</taxon>
        <taxon>Bacillota</taxon>
        <taxon>Bacilli</taxon>
        <taxon>Lactobacillales</taxon>
        <taxon>Streptococcaceae</taxon>
        <taxon>Streptococcus</taxon>
    </lineage>
</organism>
<accession>B9DVP1</accession>
<dbReference type="EMBL" id="AM946015">
    <property type="protein sequence ID" value="CAR43417.1"/>
    <property type="molecule type" value="Genomic_DNA"/>
</dbReference>
<protein>
    <submittedName>
        <fullName evidence="1">Uncharacterized protein</fullName>
    </submittedName>
</protein>
<keyword evidence="2" id="KW-1185">Reference proteome</keyword>
<dbReference type="Proteomes" id="UP000000449">
    <property type="component" value="Chromosome"/>
</dbReference>
<gene>
    <name evidence="1" type="ordered locus">SUB1597</name>
</gene>